<dbReference type="AlphaFoldDB" id="A0A1B1YSV7"/>
<dbReference type="SUPFAM" id="SSF51182">
    <property type="entry name" value="RmlC-like cupins"/>
    <property type="match status" value="1"/>
</dbReference>
<accession>A0A1B1YSV7</accession>
<evidence type="ECO:0000313" key="3">
    <source>
        <dbReference type="Proteomes" id="UP000092952"/>
    </source>
</evidence>
<gene>
    <name evidence="2" type="ORF">PG2T_05930</name>
</gene>
<dbReference type="Proteomes" id="UP000092952">
    <property type="component" value="Chromosome"/>
</dbReference>
<dbReference type="STRING" id="1810504.PG2T_05930"/>
<organism evidence="2 3">
    <name type="scientific">Immundisolibacter cernigliae</name>
    <dbReference type="NCBI Taxonomy" id="1810504"/>
    <lineage>
        <taxon>Bacteria</taxon>
        <taxon>Pseudomonadati</taxon>
        <taxon>Pseudomonadota</taxon>
        <taxon>Gammaproteobacteria</taxon>
        <taxon>Immundisolibacterales</taxon>
        <taxon>Immundisolibacteraceae</taxon>
        <taxon>Immundisolibacter</taxon>
    </lineage>
</organism>
<dbReference type="KEGG" id="gbi:PG2T_05930"/>
<dbReference type="RefSeq" id="WP_068803418.1">
    <property type="nucleotide sequence ID" value="NZ_CP014671.1"/>
</dbReference>
<dbReference type="InterPro" id="IPR025979">
    <property type="entry name" value="ChrR-like_cupin_dom"/>
</dbReference>
<feature type="domain" description="ChrR-like cupin" evidence="1">
    <location>
        <begin position="16"/>
        <end position="106"/>
    </location>
</feature>
<proteinExistence type="predicted"/>
<dbReference type="Gene3D" id="2.60.120.10">
    <property type="entry name" value="Jelly Rolls"/>
    <property type="match status" value="1"/>
</dbReference>
<dbReference type="InterPro" id="IPR014710">
    <property type="entry name" value="RmlC-like_jellyroll"/>
</dbReference>
<evidence type="ECO:0000259" key="1">
    <source>
        <dbReference type="Pfam" id="PF12973"/>
    </source>
</evidence>
<dbReference type="InParanoid" id="A0A1B1YSV7"/>
<keyword evidence="3" id="KW-1185">Reference proteome</keyword>
<evidence type="ECO:0000313" key="2">
    <source>
        <dbReference type="EMBL" id="ANX03777.1"/>
    </source>
</evidence>
<dbReference type="Pfam" id="PF12973">
    <property type="entry name" value="Cupin_7"/>
    <property type="match status" value="1"/>
</dbReference>
<reference evidence="3" key="1">
    <citation type="submission" date="2016-03" db="EMBL/GenBank/DDBJ databases">
        <title>Complete genome sequence of Solimmundus cernigliae, representing a novel lineage of polycyclic aromatic hydrocarbon degraders within the Gammaproteobacteria.</title>
        <authorList>
            <person name="Singleton D.R."/>
            <person name="Dickey A.N."/>
            <person name="Scholl E.H."/>
            <person name="Wright F.A."/>
            <person name="Aitken M.D."/>
        </authorList>
    </citation>
    <scope>NUCLEOTIDE SEQUENCE [LARGE SCALE GENOMIC DNA]</scope>
    <source>
        <strain evidence="3">TR3.2</strain>
    </source>
</reference>
<name>A0A1B1YSV7_9GAMM</name>
<dbReference type="EMBL" id="CP014671">
    <property type="protein sequence ID" value="ANX03777.1"/>
    <property type="molecule type" value="Genomic_DNA"/>
</dbReference>
<sequence length="123" mass="13207">MTAHSTAFADLLQRAAEPDRLHWQVLRQGVQFHALYGQPGVGPAAALLRYAPGATVPEHHHTGYEHILVLQGSQRDGQGHYPAGALLVSPPGSRHNVVSDDGCLVLAIWSAPIEFVTDACGKR</sequence>
<protein>
    <recommendedName>
        <fullName evidence="1">ChrR-like cupin domain-containing protein</fullName>
    </recommendedName>
</protein>
<dbReference type="InterPro" id="IPR011051">
    <property type="entry name" value="RmlC_Cupin_sf"/>
</dbReference>